<accession>A0ABT9I5G9</accession>
<dbReference type="RefSeq" id="WP_305977406.1">
    <property type="nucleotide sequence ID" value="NZ_JAPJDZ010000119.1"/>
</dbReference>
<dbReference type="PANTHER" id="PTHR32305:SF15">
    <property type="entry name" value="PROTEIN RHSA-RELATED"/>
    <property type="match status" value="1"/>
</dbReference>
<sequence>MSDQYRYAAFGDLLNSTGNTDNNYLFTGEQFDDSPDNYYLRARYYNPDIGRFTRQDEWLGRDGEPVTLNKYLYTHADPVNGIDPSGYMNLVSLNVGQNIQGVLIKSAHQQVFKKAFKNFGCELGFALAEETIKHGIYVLYDNVAGRYYVGQSKPSRGIDKRHKEHLAQAKKDANFLWKKHTKVIARFFVDGDKGALDKIEQFIMDILEADGHHLRNDRKAIGDGPKRDKIRREFRALKQHMCK</sequence>
<evidence type="ECO:0000313" key="2">
    <source>
        <dbReference type="EMBL" id="MDP5138255.1"/>
    </source>
</evidence>
<protein>
    <submittedName>
        <fullName evidence="2">GIY-YIG nuclease family protein</fullName>
    </submittedName>
</protein>
<name>A0ABT9I5G9_9GAMM</name>
<dbReference type="InterPro" id="IPR000305">
    <property type="entry name" value="GIY-YIG_endonuc"/>
</dbReference>
<dbReference type="Gene3D" id="2.180.10.10">
    <property type="entry name" value="RHS repeat-associated core"/>
    <property type="match status" value="1"/>
</dbReference>
<dbReference type="Proteomes" id="UP001231109">
    <property type="component" value="Unassembled WGS sequence"/>
</dbReference>
<evidence type="ECO:0000313" key="3">
    <source>
        <dbReference type="Proteomes" id="UP001231109"/>
    </source>
</evidence>
<feature type="domain" description="GIY-YIG" evidence="1">
    <location>
        <begin position="132"/>
        <end position="221"/>
    </location>
</feature>
<dbReference type="NCBIfam" id="TIGR03696">
    <property type="entry name" value="Rhs_assc_core"/>
    <property type="match status" value="1"/>
</dbReference>
<dbReference type="SUPFAM" id="SSF82771">
    <property type="entry name" value="GIY-YIG endonuclease"/>
    <property type="match status" value="1"/>
</dbReference>
<gene>
    <name evidence="2" type="ORF">ORJ04_20100</name>
</gene>
<evidence type="ECO:0000259" key="1">
    <source>
        <dbReference type="PROSITE" id="PS50164"/>
    </source>
</evidence>
<organism evidence="2 3">
    <name type="scientific">Rheinheimera baltica</name>
    <dbReference type="NCBI Taxonomy" id="67576"/>
    <lineage>
        <taxon>Bacteria</taxon>
        <taxon>Pseudomonadati</taxon>
        <taxon>Pseudomonadota</taxon>
        <taxon>Gammaproteobacteria</taxon>
        <taxon>Chromatiales</taxon>
        <taxon>Chromatiaceae</taxon>
        <taxon>Rheinheimera</taxon>
    </lineage>
</organism>
<dbReference type="CDD" id="cd00719">
    <property type="entry name" value="GIY-YIG_SF"/>
    <property type="match status" value="1"/>
</dbReference>
<dbReference type="Gene3D" id="3.40.1440.10">
    <property type="entry name" value="GIY-YIG endonuclease"/>
    <property type="match status" value="1"/>
</dbReference>
<dbReference type="InterPro" id="IPR022385">
    <property type="entry name" value="Rhs_assc_core"/>
</dbReference>
<proteinExistence type="predicted"/>
<reference evidence="2 3" key="1">
    <citation type="submission" date="2022-11" db="EMBL/GenBank/DDBJ databases">
        <title>Viruses from the air-sea interface of a natural surface slick.</title>
        <authorList>
            <person name="Rahlff J."/>
            <person name="Holmfeldt K."/>
        </authorList>
    </citation>
    <scope>NUCLEOTIDE SEQUENCE [LARGE SCALE GENOMIC DNA]</scope>
    <source>
        <strain evidence="2 3">SMS4</strain>
    </source>
</reference>
<dbReference type="InterPro" id="IPR035901">
    <property type="entry name" value="GIY-YIG_endonuc_sf"/>
</dbReference>
<dbReference type="EMBL" id="JAPJDZ010000119">
    <property type="protein sequence ID" value="MDP5138255.1"/>
    <property type="molecule type" value="Genomic_DNA"/>
</dbReference>
<dbReference type="PROSITE" id="PS50164">
    <property type="entry name" value="GIY_YIG"/>
    <property type="match status" value="1"/>
</dbReference>
<dbReference type="PANTHER" id="PTHR32305">
    <property type="match status" value="1"/>
</dbReference>
<keyword evidence="3" id="KW-1185">Reference proteome</keyword>
<dbReference type="InterPro" id="IPR050708">
    <property type="entry name" value="T6SS_VgrG/RHS"/>
</dbReference>
<comment type="caution">
    <text evidence="2">The sequence shown here is derived from an EMBL/GenBank/DDBJ whole genome shotgun (WGS) entry which is preliminary data.</text>
</comment>
<dbReference type="Pfam" id="PF01541">
    <property type="entry name" value="GIY-YIG"/>
    <property type="match status" value="1"/>
</dbReference>